<proteinExistence type="predicted"/>
<keyword evidence="4" id="KW-1185">Reference proteome</keyword>
<evidence type="ECO:0000256" key="1">
    <source>
        <dbReference type="SAM" id="MobiDB-lite"/>
    </source>
</evidence>
<dbReference type="GO" id="GO:0046982">
    <property type="term" value="F:protein heterodimerization activity"/>
    <property type="evidence" value="ECO:0007669"/>
    <property type="project" value="InterPro"/>
</dbReference>
<dbReference type="AlphaFoldDB" id="A0A1V2L2B9"/>
<comment type="caution">
    <text evidence="3">The sequence shown here is derived from an EMBL/GenBank/DDBJ whole genome shotgun (WGS) entry which is preliminary data.</text>
</comment>
<feature type="region of interest" description="Disordered" evidence="1">
    <location>
        <begin position="1"/>
        <end position="27"/>
    </location>
</feature>
<keyword evidence="3" id="KW-0396">Initiation factor</keyword>
<keyword evidence="3" id="KW-0648">Protein biosynthesis</keyword>
<dbReference type="Gene3D" id="1.10.20.10">
    <property type="entry name" value="Histone, subunit A"/>
    <property type="match status" value="1"/>
</dbReference>
<dbReference type="GO" id="GO:0006352">
    <property type="term" value="P:DNA-templated transcription initiation"/>
    <property type="evidence" value="ECO:0007669"/>
    <property type="project" value="InterPro"/>
</dbReference>
<organism evidence="3 4">
    <name type="scientific">Cyberlindnera fabianii</name>
    <name type="common">Yeast</name>
    <name type="synonym">Hansenula fabianii</name>
    <dbReference type="NCBI Taxonomy" id="36022"/>
    <lineage>
        <taxon>Eukaryota</taxon>
        <taxon>Fungi</taxon>
        <taxon>Dikarya</taxon>
        <taxon>Ascomycota</taxon>
        <taxon>Saccharomycotina</taxon>
        <taxon>Saccharomycetes</taxon>
        <taxon>Phaffomycetales</taxon>
        <taxon>Phaffomycetaceae</taxon>
        <taxon>Cyberlindnera</taxon>
    </lineage>
</organism>
<evidence type="ECO:0000313" key="4">
    <source>
        <dbReference type="Proteomes" id="UP000189513"/>
    </source>
</evidence>
<reference evidence="4" key="1">
    <citation type="journal article" date="2017" name="Genome Announc.">
        <title>Genome sequences of Cyberlindnera fabianii 65, Pichia kudriavzevii 129, and Saccharomyces cerevisiae 131 isolated from fermented masau fruits in Zimbabwe.</title>
        <authorList>
            <person name="van Rijswijck I.M.H."/>
            <person name="Derks M.F.L."/>
            <person name="Abee T."/>
            <person name="de Ridder D."/>
            <person name="Smid E.J."/>
        </authorList>
    </citation>
    <scope>NUCLEOTIDE SEQUENCE [LARGE SCALE GENOMIC DNA]</scope>
    <source>
        <strain evidence="4">65</strain>
    </source>
</reference>
<protein>
    <submittedName>
        <fullName evidence="3">Transcription initiation factor TFIID subunit 12</fullName>
    </submittedName>
</protein>
<dbReference type="Pfam" id="PF03847">
    <property type="entry name" value="TFIID_20kDa"/>
    <property type="match status" value="1"/>
</dbReference>
<dbReference type="Proteomes" id="UP000189513">
    <property type="component" value="Unassembled WGS sequence"/>
</dbReference>
<sequence length="273" mass="31440">MTNRLTSSQMTDSTNLMDISSSRPVSSDNTNLIVTTDQFVNHHTETYGINVSTLPPHMIRYMRFDESAMVPERAGHTFHYQLNRKHPPMPIEYPQEWWDAHDRYIREFGYVERELHRAPIVSIRDPNASRTSINEYEEPHVEVRPRDSHHTPTPLRRSIMRPAGWKLVTAGKLQGLIDDMHDDELDGNWTAKALDQETLSLMQEALEEFVEDIVGGAAELSHHRGAESLETQDLLLFLEMHRPHTTHRPTEMLEAAAAVYEGSAILDTSNYMW</sequence>
<gene>
    <name evidence="3" type="ORF">BON22_3961</name>
</gene>
<dbReference type="EMBL" id="MPUK01000008">
    <property type="protein sequence ID" value="ONH66003.1"/>
    <property type="molecule type" value="Genomic_DNA"/>
</dbReference>
<dbReference type="InterPro" id="IPR003228">
    <property type="entry name" value="TFIID_TAF12_dom"/>
</dbReference>
<dbReference type="InterPro" id="IPR009072">
    <property type="entry name" value="Histone-fold"/>
</dbReference>
<dbReference type="SUPFAM" id="SSF47113">
    <property type="entry name" value="Histone-fold"/>
    <property type="match status" value="1"/>
</dbReference>
<evidence type="ECO:0000259" key="2">
    <source>
        <dbReference type="Pfam" id="PF03847"/>
    </source>
</evidence>
<evidence type="ECO:0000313" key="3">
    <source>
        <dbReference type="EMBL" id="ONH66003.1"/>
    </source>
</evidence>
<accession>A0A1V2L2B9</accession>
<name>A0A1V2L2B9_CYBFA</name>
<dbReference type="GO" id="GO:0003743">
    <property type="term" value="F:translation initiation factor activity"/>
    <property type="evidence" value="ECO:0007669"/>
    <property type="project" value="UniProtKB-KW"/>
</dbReference>
<feature type="domain" description="Transcription initiation factor TFIID subunit 12" evidence="2">
    <location>
        <begin position="192"/>
        <end position="239"/>
    </location>
</feature>
<dbReference type="GO" id="GO:0005669">
    <property type="term" value="C:transcription factor TFIID complex"/>
    <property type="evidence" value="ECO:0007669"/>
    <property type="project" value="InterPro"/>
</dbReference>
<dbReference type="VEuPathDB" id="FungiDB:BON22_3961"/>